<dbReference type="SUPFAM" id="SSF52283">
    <property type="entry name" value="Formate/glycerate dehydrogenase catalytic domain-like"/>
    <property type="match status" value="1"/>
</dbReference>
<dbReference type="InterPro" id="IPR006140">
    <property type="entry name" value="D-isomer_DH_NAD-bd"/>
</dbReference>
<accession>A0A1T5AR72</accession>
<dbReference type="Pfam" id="PF00389">
    <property type="entry name" value="2-Hacid_dh"/>
    <property type="match status" value="1"/>
</dbReference>
<dbReference type="AlphaFoldDB" id="A0A1T5AR72"/>
<proteinExistence type="inferred from homology"/>
<dbReference type="PANTHER" id="PTHR10996">
    <property type="entry name" value="2-HYDROXYACID DEHYDROGENASE-RELATED"/>
    <property type="match status" value="1"/>
</dbReference>
<dbReference type="InterPro" id="IPR029752">
    <property type="entry name" value="D-isomer_DH_CS1"/>
</dbReference>
<evidence type="ECO:0000313" key="8">
    <source>
        <dbReference type="Proteomes" id="UP000190541"/>
    </source>
</evidence>
<dbReference type="EMBL" id="FUYS01000002">
    <property type="protein sequence ID" value="SKB37379.1"/>
    <property type="molecule type" value="Genomic_DNA"/>
</dbReference>
<name>A0A1T5AR72_9SPHI</name>
<evidence type="ECO:0000313" key="7">
    <source>
        <dbReference type="EMBL" id="SKB37379.1"/>
    </source>
</evidence>
<keyword evidence="2 4" id="KW-0560">Oxidoreductase</keyword>
<keyword evidence="3" id="KW-0520">NAD</keyword>
<dbReference type="GO" id="GO:0005829">
    <property type="term" value="C:cytosol"/>
    <property type="evidence" value="ECO:0007669"/>
    <property type="project" value="TreeGrafter"/>
</dbReference>
<dbReference type="GO" id="GO:0051287">
    <property type="term" value="F:NAD binding"/>
    <property type="evidence" value="ECO:0007669"/>
    <property type="project" value="InterPro"/>
</dbReference>
<evidence type="ECO:0000256" key="3">
    <source>
        <dbReference type="ARBA" id="ARBA00023027"/>
    </source>
</evidence>
<dbReference type="Gene3D" id="3.40.50.720">
    <property type="entry name" value="NAD(P)-binding Rossmann-like Domain"/>
    <property type="match status" value="2"/>
</dbReference>
<protein>
    <submittedName>
        <fullName evidence="7">Lactate dehydrogenase</fullName>
    </submittedName>
</protein>
<dbReference type="CDD" id="cd05301">
    <property type="entry name" value="GDH"/>
    <property type="match status" value="1"/>
</dbReference>
<sequence length="326" mass="36251">MMNIFITREVPAIIKQSLTDQGHRLFEWTEKRDLTPDELIQYAKDSDALFSVGGHAIDSHVLAACDHLRVIALCSVGYDHVDVATATRLGIPIGNTPGVLSKATADTAFLLMQNVARKAIHKHKEILRGNWEFFDPMVDLGIDLQGKTLGIYGLGRIGYEMAKSCRYAFNMPVIYHNRGHNEEAEQDLDARRVSFEELLEQSDVLSVHANLSDQTQGIFNRDAFSRMKASAIFINTARGSMHNEEDLRTALENGVIWGAGLDVTNPEPMAPDNPLLNMPNVAILPHIGSATVETRMKMMQLTVENVLAGLRGDKLPYCVNPEVYNH</sequence>
<dbReference type="PROSITE" id="PS00065">
    <property type="entry name" value="D_2_HYDROXYACID_DH_1"/>
    <property type="match status" value="1"/>
</dbReference>
<feature type="domain" description="D-isomer specific 2-hydroxyacid dehydrogenase catalytic" evidence="5">
    <location>
        <begin position="5"/>
        <end position="320"/>
    </location>
</feature>
<dbReference type="GO" id="GO:0016618">
    <property type="term" value="F:hydroxypyruvate reductase [NAD(P)H] activity"/>
    <property type="evidence" value="ECO:0007669"/>
    <property type="project" value="TreeGrafter"/>
</dbReference>
<dbReference type="SUPFAM" id="SSF51735">
    <property type="entry name" value="NAD(P)-binding Rossmann-fold domains"/>
    <property type="match status" value="1"/>
</dbReference>
<dbReference type="FunFam" id="3.40.50.720:FF:000203">
    <property type="entry name" value="D-3-phosphoglycerate dehydrogenase (SerA)"/>
    <property type="match status" value="1"/>
</dbReference>
<keyword evidence="8" id="KW-1185">Reference proteome</keyword>
<reference evidence="7 8" key="1">
    <citation type="submission" date="2017-02" db="EMBL/GenBank/DDBJ databases">
        <authorList>
            <person name="Peterson S.W."/>
        </authorList>
    </citation>
    <scope>NUCLEOTIDE SEQUENCE [LARGE SCALE GENOMIC DNA]</scope>
    <source>
        <strain evidence="7 8">DSM 22899</strain>
    </source>
</reference>
<comment type="similarity">
    <text evidence="1 4">Belongs to the D-isomer specific 2-hydroxyacid dehydrogenase family.</text>
</comment>
<evidence type="ECO:0000256" key="2">
    <source>
        <dbReference type="ARBA" id="ARBA00023002"/>
    </source>
</evidence>
<dbReference type="Proteomes" id="UP000190541">
    <property type="component" value="Unassembled WGS sequence"/>
</dbReference>
<dbReference type="InterPro" id="IPR006139">
    <property type="entry name" value="D-isomer_2_OHA_DH_cat_dom"/>
</dbReference>
<gene>
    <name evidence="7" type="ORF">SAMN05660226_00997</name>
</gene>
<dbReference type="PANTHER" id="PTHR10996:SF257">
    <property type="entry name" value="GLYOXYLATE REDUCTASE 1"/>
    <property type="match status" value="1"/>
</dbReference>
<dbReference type="Pfam" id="PF02826">
    <property type="entry name" value="2-Hacid_dh_C"/>
    <property type="match status" value="1"/>
</dbReference>
<dbReference type="InterPro" id="IPR050223">
    <property type="entry name" value="D-isomer_2-hydroxyacid_DH"/>
</dbReference>
<dbReference type="InterPro" id="IPR036291">
    <property type="entry name" value="NAD(P)-bd_dom_sf"/>
</dbReference>
<evidence type="ECO:0000259" key="5">
    <source>
        <dbReference type="Pfam" id="PF00389"/>
    </source>
</evidence>
<feature type="domain" description="D-isomer specific 2-hydroxyacid dehydrogenase NAD-binding" evidence="6">
    <location>
        <begin position="111"/>
        <end position="288"/>
    </location>
</feature>
<evidence type="ECO:0000256" key="4">
    <source>
        <dbReference type="RuleBase" id="RU003719"/>
    </source>
</evidence>
<dbReference type="GO" id="GO:0030267">
    <property type="term" value="F:glyoxylate reductase (NADPH) activity"/>
    <property type="evidence" value="ECO:0007669"/>
    <property type="project" value="TreeGrafter"/>
</dbReference>
<evidence type="ECO:0000256" key="1">
    <source>
        <dbReference type="ARBA" id="ARBA00005854"/>
    </source>
</evidence>
<evidence type="ECO:0000259" key="6">
    <source>
        <dbReference type="Pfam" id="PF02826"/>
    </source>
</evidence>
<dbReference type="STRING" id="623280.SAMN05660226_00997"/>
<dbReference type="RefSeq" id="WP_245826831.1">
    <property type="nucleotide sequence ID" value="NZ_FUYS01000002.1"/>
</dbReference>
<organism evidence="7 8">
    <name type="scientific">Parapedobacter luteus</name>
    <dbReference type="NCBI Taxonomy" id="623280"/>
    <lineage>
        <taxon>Bacteria</taxon>
        <taxon>Pseudomonadati</taxon>
        <taxon>Bacteroidota</taxon>
        <taxon>Sphingobacteriia</taxon>
        <taxon>Sphingobacteriales</taxon>
        <taxon>Sphingobacteriaceae</taxon>
        <taxon>Parapedobacter</taxon>
    </lineage>
</organism>